<dbReference type="InterPro" id="IPR057670">
    <property type="entry name" value="SH3_retrovirus"/>
</dbReference>
<proteinExistence type="predicted"/>
<organism evidence="4 5">
    <name type="scientific">Vitis vinifera</name>
    <name type="common">Grape</name>
    <dbReference type="NCBI Taxonomy" id="29760"/>
    <lineage>
        <taxon>Eukaryota</taxon>
        <taxon>Viridiplantae</taxon>
        <taxon>Streptophyta</taxon>
        <taxon>Embryophyta</taxon>
        <taxon>Tracheophyta</taxon>
        <taxon>Spermatophyta</taxon>
        <taxon>Magnoliopsida</taxon>
        <taxon>eudicotyledons</taxon>
        <taxon>Gunneridae</taxon>
        <taxon>Pentapetalae</taxon>
        <taxon>rosids</taxon>
        <taxon>Vitales</taxon>
        <taxon>Vitaceae</taxon>
        <taxon>Viteae</taxon>
        <taxon>Vitis</taxon>
    </lineage>
</organism>
<comment type="caution">
    <text evidence="4">The sequence shown here is derived from an EMBL/GenBank/DDBJ whole genome shotgun (WGS) entry which is preliminary data.</text>
</comment>
<name>A0A438I957_VITVI</name>
<dbReference type="PANTHER" id="PTHR11439:SF517">
    <property type="entry name" value="CYSTEINE-RICH RLK (RECEPTOR-LIKE PROTEIN KINASE) 8"/>
    <property type="match status" value="1"/>
</dbReference>
<gene>
    <name evidence="4" type="primary">POLX_1201</name>
    <name evidence="4" type="ORF">CK203_022319</name>
</gene>
<dbReference type="InterPro" id="IPR013103">
    <property type="entry name" value="RVT_2"/>
</dbReference>
<evidence type="ECO:0000313" key="4">
    <source>
        <dbReference type="EMBL" id="RVW93253.1"/>
    </source>
</evidence>
<dbReference type="AlphaFoldDB" id="A0A438I957"/>
<dbReference type="CDD" id="cd09272">
    <property type="entry name" value="RNase_HI_RT_Ty1"/>
    <property type="match status" value="1"/>
</dbReference>
<sequence length="399" mass="45759">MSQIRKGKNLMIKGEKCVFLNVSETSKAYKLFNPLTKKIVTSRDVIFDEENTWDWNRQQPTPVILDEERQQPLQPQIPAAYVPKNSQNEAPTAAETSPTAAESTDSTVESCLHPVRKRLGWMIDYEIVILQFLEDAVKESKWRKTMDSEIAAIEMNNSWELTDLPKEHKTIGLKWVYKTKLNENGEIDKYKARLVAKGYKQEFGVDYKEVFAPIARLDTIRFQMKDCNPVLTLTELGLKLTKHGAGKMVNATLYKQIVGSLMYLTSTRPYIMYAVSLINRYMENPSEVHLLAAKRIFRYLKALELSLGVLHNQQQSPTLIYCDNVSATKLSRNPVLHGRSKHIDVRFHFLRDLCKNGVIELVFCKSEDQTADLLTKPLKPPVFMKLRRMLGVCSSKDIV</sequence>
<feature type="domain" description="Reverse transcriptase Ty1/copia-type" evidence="2">
    <location>
        <begin position="156"/>
        <end position="222"/>
    </location>
</feature>
<protein>
    <submittedName>
        <fullName evidence="4">Retrovirus-related Pol polyprotein from transposon TNT 1-94</fullName>
    </submittedName>
</protein>
<dbReference type="PANTHER" id="PTHR11439">
    <property type="entry name" value="GAG-POL-RELATED RETROTRANSPOSON"/>
    <property type="match status" value="1"/>
</dbReference>
<evidence type="ECO:0000259" key="2">
    <source>
        <dbReference type="Pfam" id="PF07727"/>
    </source>
</evidence>
<evidence type="ECO:0000313" key="5">
    <source>
        <dbReference type="Proteomes" id="UP000288805"/>
    </source>
</evidence>
<dbReference type="EMBL" id="QGNW01000130">
    <property type="protein sequence ID" value="RVW93253.1"/>
    <property type="molecule type" value="Genomic_DNA"/>
</dbReference>
<dbReference type="Proteomes" id="UP000288805">
    <property type="component" value="Unassembled WGS sequence"/>
</dbReference>
<reference evidence="4 5" key="1">
    <citation type="journal article" date="2018" name="PLoS Genet.">
        <title>Population sequencing reveals clonal diversity and ancestral inbreeding in the grapevine cultivar Chardonnay.</title>
        <authorList>
            <person name="Roach M.J."/>
            <person name="Johnson D.L."/>
            <person name="Bohlmann J."/>
            <person name="van Vuuren H.J."/>
            <person name="Jones S.J."/>
            <person name="Pretorius I.S."/>
            <person name="Schmidt S.A."/>
            <person name="Borneman A.R."/>
        </authorList>
    </citation>
    <scope>NUCLEOTIDE SEQUENCE [LARGE SCALE GENOMIC DNA]</scope>
    <source>
        <strain evidence="5">cv. Chardonnay</strain>
        <tissue evidence="4">Leaf</tissue>
    </source>
</reference>
<accession>A0A438I957</accession>
<feature type="compositionally biased region" description="Low complexity" evidence="1">
    <location>
        <begin position="89"/>
        <end position="105"/>
    </location>
</feature>
<evidence type="ECO:0000256" key="1">
    <source>
        <dbReference type="SAM" id="MobiDB-lite"/>
    </source>
</evidence>
<evidence type="ECO:0000259" key="3">
    <source>
        <dbReference type="Pfam" id="PF25597"/>
    </source>
</evidence>
<feature type="region of interest" description="Disordered" evidence="1">
    <location>
        <begin position="81"/>
        <end position="105"/>
    </location>
</feature>
<dbReference type="Pfam" id="PF25597">
    <property type="entry name" value="SH3_retrovirus"/>
    <property type="match status" value="1"/>
</dbReference>
<dbReference type="Pfam" id="PF07727">
    <property type="entry name" value="RVT_2"/>
    <property type="match status" value="1"/>
</dbReference>
<feature type="domain" description="Retroviral polymerase SH3-like" evidence="3">
    <location>
        <begin position="8"/>
        <end position="59"/>
    </location>
</feature>